<dbReference type="Gene3D" id="2.30.30.1040">
    <property type="match status" value="1"/>
</dbReference>
<dbReference type="EMBL" id="GL348715">
    <property type="protein sequence ID" value="EFH62586.1"/>
    <property type="molecule type" value="Genomic_DNA"/>
</dbReference>
<sequence length="216" mass="24427">LVTSTTEDSVSKISDAAMVISHPHLSVYTYRFRDLGFMSVLGSERGGSGNFWGVKRVKRVEMTSTQPRWHLITIGWSILTIVSQKNLTSCDVVLFLATHAEFVIPYEKYITSIRNPICIGTRFIMRFEMNDSPERCAGVVAGVYDLDPYRWPNSKWCDGMSLVSDHQERVSLWEIDPSVSLPHLSIQSSPRPWEIDPSSTFAGILDHYIGGLRSLR</sequence>
<organism evidence="3">
    <name type="scientific">Arabidopsis lyrata subsp. lyrata</name>
    <name type="common">Lyre-leaved rock-cress</name>
    <dbReference type="NCBI Taxonomy" id="81972"/>
    <lineage>
        <taxon>Eukaryota</taxon>
        <taxon>Viridiplantae</taxon>
        <taxon>Streptophyta</taxon>
        <taxon>Embryophyta</taxon>
        <taxon>Tracheophyta</taxon>
        <taxon>Spermatophyta</taxon>
        <taxon>Magnoliopsida</taxon>
        <taxon>eudicotyledons</taxon>
        <taxon>Gunneridae</taxon>
        <taxon>Pentapetalae</taxon>
        <taxon>rosids</taxon>
        <taxon>malvids</taxon>
        <taxon>Brassicales</taxon>
        <taxon>Brassicaceae</taxon>
        <taxon>Camelineae</taxon>
        <taxon>Arabidopsis</taxon>
    </lineage>
</organism>
<evidence type="ECO:0000259" key="1">
    <source>
        <dbReference type="Pfam" id="PF06507"/>
    </source>
</evidence>
<dbReference type="Proteomes" id="UP000008694">
    <property type="component" value="Unassembled WGS sequence"/>
</dbReference>
<dbReference type="eggNOG" id="ENOG502QTCY">
    <property type="taxonomic scope" value="Eukaryota"/>
</dbReference>
<protein>
    <submittedName>
        <fullName evidence="2">Predicted protein</fullName>
    </submittedName>
</protein>
<dbReference type="GO" id="GO:0005634">
    <property type="term" value="C:nucleus"/>
    <property type="evidence" value="ECO:0007669"/>
    <property type="project" value="InterPro"/>
</dbReference>
<dbReference type="Pfam" id="PF06507">
    <property type="entry name" value="ARF_AD"/>
    <property type="match status" value="1"/>
</dbReference>
<dbReference type="HOGENOM" id="CLU_1279217_0_0_1"/>
<dbReference type="PANTHER" id="PTHR31384:SF102">
    <property type="entry name" value="AUXIN RESPONSE FACTOR 4"/>
    <property type="match status" value="1"/>
</dbReference>
<dbReference type="PANTHER" id="PTHR31384">
    <property type="entry name" value="AUXIN RESPONSE FACTOR 4-RELATED"/>
    <property type="match status" value="1"/>
</dbReference>
<feature type="domain" description="Auxin response factor" evidence="1">
    <location>
        <begin position="102"/>
        <end position="178"/>
    </location>
</feature>
<evidence type="ECO:0000313" key="2">
    <source>
        <dbReference type="EMBL" id="EFH62586.1"/>
    </source>
</evidence>
<keyword evidence="3" id="KW-1185">Reference proteome</keyword>
<dbReference type="STRING" id="81972.D7L5E7"/>
<feature type="non-terminal residue" evidence="2">
    <location>
        <position position="1"/>
    </location>
</feature>
<name>D7L5E7_ARALL</name>
<evidence type="ECO:0000313" key="3">
    <source>
        <dbReference type="Proteomes" id="UP000008694"/>
    </source>
</evidence>
<dbReference type="GO" id="GO:0003677">
    <property type="term" value="F:DNA binding"/>
    <property type="evidence" value="ECO:0007669"/>
    <property type="project" value="InterPro"/>
</dbReference>
<dbReference type="GO" id="GO:0006355">
    <property type="term" value="P:regulation of DNA-templated transcription"/>
    <property type="evidence" value="ECO:0007669"/>
    <property type="project" value="InterPro"/>
</dbReference>
<dbReference type="InterPro" id="IPR010525">
    <property type="entry name" value="ARF_dom"/>
</dbReference>
<dbReference type="InterPro" id="IPR044835">
    <property type="entry name" value="ARF_plant"/>
</dbReference>
<dbReference type="AlphaFoldDB" id="D7L5E7"/>
<proteinExistence type="predicted"/>
<gene>
    <name evidence="2" type="ORF">ARALYDRAFT_674850</name>
</gene>
<dbReference type="GO" id="GO:0009725">
    <property type="term" value="P:response to hormone"/>
    <property type="evidence" value="ECO:0007669"/>
    <property type="project" value="InterPro"/>
</dbReference>
<accession>D7L5E7</accession>
<reference evidence="3" key="1">
    <citation type="journal article" date="2011" name="Nat. Genet.">
        <title>The Arabidopsis lyrata genome sequence and the basis of rapid genome size change.</title>
        <authorList>
            <person name="Hu T.T."/>
            <person name="Pattyn P."/>
            <person name="Bakker E.G."/>
            <person name="Cao J."/>
            <person name="Cheng J.-F."/>
            <person name="Clark R.M."/>
            <person name="Fahlgren N."/>
            <person name="Fawcett J.A."/>
            <person name="Grimwood J."/>
            <person name="Gundlach H."/>
            <person name="Haberer G."/>
            <person name="Hollister J.D."/>
            <person name="Ossowski S."/>
            <person name="Ottilar R.P."/>
            <person name="Salamov A.A."/>
            <person name="Schneeberger K."/>
            <person name="Spannagl M."/>
            <person name="Wang X."/>
            <person name="Yang L."/>
            <person name="Nasrallah M.E."/>
            <person name="Bergelson J."/>
            <person name="Carrington J.C."/>
            <person name="Gaut B.S."/>
            <person name="Schmutz J."/>
            <person name="Mayer K.F.X."/>
            <person name="Van de Peer Y."/>
            <person name="Grigoriev I.V."/>
            <person name="Nordborg M."/>
            <person name="Weigel D."/>
            <person name="Guo Y.-L."/>
        </authorList>
    </citation>
    <scope>NUCLEOTIDE SEQUENCE [LARGE SCALE GENOMIC DNA]</scope>
    <source>
        <strain evidence="3">cv. MN47</strain>
    </source>
</reference>